<evidence type="ECO:0000256" key="3">
    <source>
        <dbReference type="SAM" id="SignalP"/>
    </source>
</evidence>
<dbReference type="EMBL" id="BAAATD010000003">
    <property type="protein sequence ID" value="GAA2591841.1"/>
    <property type="molecule type" value="Genomic_DNA"/>
</dbReference>
<feature type="transmembrane region" description="Helical" evidence="2">
    <location>
        <begin position="185"/>
        <end position="206"/>
    </location>
</feature>
<keyword evidence="2" id="KW-1133">Transmembrane helix</keyword>
<evidence type="ECO:0000313" key="4">
    <source>
        <dbReference type="EMBL" id="GAA2591841.1"/>
    </source>
</evidence>
<evidence type="ECO:0000256" key="2">
    <source>
        <dbReference type="SAM" id="Phobius"/>
    </source>
</evidence>
<gene>
    <name evidence="4" type="ORF">GCM10010411_26010</name>
</gene>
<organism evidence="4 5">
    <name type="scientific">Actinomadura fulvescens</name>
    <dbReference type="NCBI Taxonomy" id="46160"/>
    <lineage>
        <taxon>Bacteria</taxon>
        <taxon>Bacillati</taxon>
        <taxon>Actinomycetota</taxon>
        <taxon>Actinomycetes</taxon>
        <taxon>Streptosporangiales</taxon>
        <taxon>Thermomonosporaceae</taxon>
        <taxon>Actinomadura</taxon>
    </lineage>
</organism>
<keyword evidence="5" id="KW-1185">Reference proteome</keyword>
<feature type="chain" id="PRO_5046965005" evidence="3">
    <location>
        <begin position="37"/>
        <end position="218"/>
    </location>
</feature>
<dbReference type="Proteomes" id="UP001501509">
    <property type="component" value="Unassembled WGS sequence"/>
</dbReference>
<sequence length="218" mass="22163">MAQGQRQRFRRLGSTTTAVSAGALVLVFLGAPAAYAGTAAPKPCKKGTDPQSTIENWKCQLGNLRESLTPKKPQTTPKKTAPSKKPPLKKSSGGKSSKSSKGSPAPSGGGSGGQAQQGNGPVTLNRPGSVQPYTPSTPAVTPNLPGVLPTPEVAADPRAYLQRPGAPQTRLISPVAASDAQDGEVMWVAAAAAAAGAVGALNLSVLGRRLRRRAESGV</sequence>
<feature type="compositionally biased region" description="Low complexity" evidence="1">
    <location>
        <begin position="70"/>
        <end position="80"/>
    </location>
</feature>
<feature type="signal peptide" evidence="3">
    <location>
        <begin position="1"/>
        <end position="36"/>
    </location>
</feature>
<reference evidence="5" key="1">
    <citation type="journal article" date="2019" name="Int. J. Syst. Evol. Microbiol.">
        <title>The Global Catalogue of Microorganisms (GCM) 10K type strain sequencing project: providing services to taxonomists for standard genome sequencing and annotation.</title>
        <authorList>
            <consortium name="The Broad Institute Genomics Platform"/>
            <consortium name="The Broad Institute Genome Sequencing Center for Infectious Disease"/>
            <person name="Wu L."/>
            <person name="Ma J."/>
        </authorList>
    </citation>
    <scope>NUCLEOTIDE SEQUENCE [LARGE SCALE GENOMIC DNA]</scope>
    <source>
        <strain evidence="5">JCM 6833</strain>
    </source>
</reference>
<protein>
    <submittedName>
        <fullName evidence="4">Uncharacterized protein</fullName>
    </submittedName>
</protein>
<keyword evidence="3" id="KW-0732">Signal</keyword>
<accession>A0ABP6BX54</accession>
<keyword evidence="2" id="KW-0812">Transmembrane</keyword>
<comment type="caution">
    <text evidence="4">The sequence shown here is derived from an EMBL/GenBank/DDBJ whole genome shotgun (WGS) entry which is preliminary data.</text>
</comment>
<feature type="region of interest" description="Disordered" evidence="1">
    <location>
        <begin position="37"/>
        <end position="151"/>
    </location>
</feature>
<feature type="compositionally biased region" description="Polar residues" evidence="1">
    <location>
        <begin position="119"/>
        <end position="140"/>
    </location>
</feature>
<name>A0ABP6BX54_9ACTN</name>
<feature type="compositionally biased region" description="Low complexity" evidence="1">
    <location>
        <begin position="89"/>
        <end position="106"/>
    </location>
</feature>
<keyword evidence="2" id="KW-0472">Membrane</keyword>
<proteinExistence type="predicted"/>
<evidence type="ECO:0000256" key="1">
    <source>
        <dbReference type="SAM" id="MobiDB-lite"/>
    </source>
</evidence>
<evidence type="ECO:0000313" key="5">
    <source>
        <dbReference type="Proteomes" id="UP001501509"/>
    </source>
</evidence>